<evidence type="ECO:0000256" key="1">
    <source>
        <dbReference type="ARBA" id="ARBA00022801"/>
    </source>
</evidence>
<dbReference type="STRING" id="1219032.GCA_001515545_04105"/>
<dbReference type="PANTHER" id="PTHR33308:SF9">
    <property type="entry name" value="PEPTIDOGLYCAN HYDROLASE FLGJ"/>
    <property type="match status" value="1"/>
</dbReference>
<dbReference type="Proteomes" id="UP000220246">
    <property type="component" value="Unassembled WGS sequence"/>
</dbReference>
<dbReference type="RefSeq" id="WP_066541919.1">
    <property type="nucleotide sequence ID" value="NZ_PDEA01000001.1"/>
</dbReference>
<dbReference type="GeneID" id="80799789"/>
<dbReference type="OrthoDB" id="289937at2"/>
<dbReference type="PANTHER" id="PTHR33308">
    <property type="entry name" value="PEPTIDOGLYCAN HYDROLASE FLGJ"/>
    <property type="match status" value="1"/>
</dbReference>
<protein>
    <submittedName>
        <fullName evidence="3">Flagellar assembly peptidoglycan hydrolase FlgJ</fullName>
    </submittedName>
</protein>
<gene>
    <name evidence="3" type="ORF">CRM82_04200</name>
</gene>
<dbReference type="InterPro" id="IPR051056">
    <property type="entry name" value="Glycosyl_Hydrolase_73"/>
</dbReference>
<dbReference type="InterPro" id="IPR002901">
    <property type="entry name" value="MGlyc_endo_b_GlcNAc-like_dom"/>
</dbReference>
<dbReference type="PRINTS" id="PR01002">
    <property type="entry name" value="FLGFLGJ"/>
</dbReference>
<reference evidence="4" key="1">
    <citation type="submission" date="2017-09" db="EMBL/GenBank/DDBJ databases">
        <title>FDA dAtabase for Regulatory Grade micrObial Sequences (FDA-ARGOS): Supporting development and validation of Infectious Disease Dx tests.</title>
        <authorList>
            <person name="Minogue T."/>
            <person name="Wolcott M."/>
            <person name="Wasieloski L."/>
            <person name="Aguilar W."/>
            <person name="Moore D."/>
            <person name="Tallon L."/>
            <person name="Sadzewicz L."/>
            <person name="Ott S."/>
            <person name="Zhao X."/>
            <person name="Nagaraj S."/>
            <person name="Vavikolanu K."/>
            <person name="Aluvathingal J."/>
            <person name="Nadendla S."/>
            <person name="Sichtig H."/>
        </authorList>
    </citation>
    <scope>NUCLEOTIDE SEQUENCE [LARGE SCALE GENOMIC DNA]</scope>
    <source>
        <strain evidence="4">FDAARGOS_394</strain>
    </source>
</reference>
<dbReference type="GO" id="GO:0004040">
    <property type="term" value="F:amidase activity"/>
    <property type="evidence" value="ECO:0007669"/>
    <property type="project" value="InterPro"/>
</dbReference>
<dbReference type="SUPFAM" id="SSF53955">
    <property type="entry name" value="Lysozyme-like"/>
    <property type="match status" value="1"/>
</dbReference>
<evidence type="ECO:0000313" key="3">
    <source>
        <dbReference type="EMBL" id="PEH87927.1"/>
    </source>
</evidence>
<keyword evidence="3" id="KW-0282">Flagellum</keyword>
<dbReference type="Pfam" id="PF01832">
    <property type="entry name" value="Glucosaminidase"/>
    <property type="match status" value="1"/>
</dbReference>
<keyword evidence="1 3" id="KW-0378">Hydrolase</keyword>
<sequence>MLRSDFLPLPAWPGTGGTVPSGAAVAPAARLPQLPATTPVAAETAVYTPLGQDVAREVQQFISQGSGGAALASPQARWLALQAARQAARSERSKEGLSATGGVRSAAAAVGAAASLQPAQQAFLDRIAPWAQQAAQRLGVSPRAVMAHAALESGWGQRPVRDALGQDSLNLFGIKAQGGWTGASTPALTTEYEAGQAVRQTQSFRQYADLDATFGDYVRLLAHSPRYQAALRTGDDVQAFASGLAAGGYATDPDYAQKLVRISRQIPSP</sequence>
<evidence type="ECO:0000259" key="2">
    <source>
        <dbReference type="SMART" id="SM00047"/>
    </source>
</evidence>
<accession>A0A2A7URM4</accession>
<dbReference type="SMART" id="SM00047">
    <property type="entry name" value="LYZ2"/>
    <property type="match status" value="1"/>
</dbReference>
<feature type="domain" description="Mannosyl-glycoprotein endo-beta-N-acetylglucosamidase-like" evidence="2">
    <location>
        <begin position="109"/>
        <end position="268"/>
    </location>
</feature>
<dbReference type="AlphaFoldDB" id="A0A2A7URM4"/>
<name>A0A2A7URM4_COMTR</name>
<keyword evidence="3" id="KW-0966">Cell projection</keyword>
<keyword evidence="3" id="KW-0969">Cilium</keyword>
<organism evidence="3 4">
    <name type="scientific">Comamonas terrigena</name>
    <dbReference type="NCBI Taxonomy" id="32013"/>
    <lineage>
        <taxon>Bacteria</taxon>
        <taxon>Pseudomonadati</taxon>
        <taxon>Pseudomonadota</taxon>
        <taxon>Betaproteobacteria</taxon>
        <taxon>Burkholderiales</taxon>
        <taxon>Comamonadaceae</taxon>
        <taxon>Comamonas</taxon>
    </lineage>
</organism>
<comment type="caution">
    <text evidence="3">The sequence shown here is derived from an EMBL/GenBank/DDBJ whole genome shotgun (WGS) entry which is preliminary data.</text>
</comment>
<dbReference type="GO" id="GO:0071973">
    <property type="term" value="P:bacterial-type flagellum-dependent cell motility"/>
    <property type="evidence" value="ECO:0007669"/>
    <property type="project" value="TreeGrafter"/>
</dbReference>
<keyword evidence="4" id="KW-1185">Reference proteome</keyword>
<dbReference type="EMBL" id="PDEA01000001">
    <property type="protein sequence ID" value="PEH87927.1"/>
    <property type="molecule type" value="Genomic_DNA"/>
</dbReference>
<dbReference type="Gene3D" id="2.10.70.40">
    <property type="entry name" value="peptidoglycan hydrolase"/>
    <property type="match status" value="1"/>
</dbReference>
<proteinExistence type="predicted"/>
<dbReference type="InterPro" id="IPR023346">
    <property type="entry name" value="Lysozyme-like_dom_sf"/>
</dbReference>
<evidence type="ECO:0000313" key="4">
    <source>
        <dbReference type="Proteomes" id="UP000220246"/>
    </source>
</evidence>
<dbReference type="Gene3D" id="1.10.530.10">
    <property type="match status" value="1"/>
</dbReference>